<dbReference type="Pfam" id="PF10405">
    <property type="entry name" value="BHD_3"/>
    <property type="match status" value="1"/>
</dbReference>
<dbReference type="SUPFAM" id="SSF54001">
    <property type="entry name" value="Cysteine proteinases"/>
    <property type="match status" value="1"/>
</dbReference>
<dbReference type="InterPro" id="IPR038765">
    <property type="entry name" value="Papain-like_cys_pep_sf"/>
</dbReference>
<evidence type="ECO:0000313" key="4">
    <source>
        <dbReference type="EMBL" id="KAK2079822.1"/>
    </source>
</evidence>
<dbReference type="PANTHER" id="PTHR12135:SF0">
    <property type="entry name" value="DNA REPAIR PROTEIN COMPLEMENTING XP-C CELLS"/>
    <property type="match status" value="1"/>
</dbReference>
<dbReference type="EMBL" id="JASFZW010000002">
    <property type="protein sequence ID" value="KAK2079822.1"/>
    <property type="molecule type" value="Genomic_DNA"/>
</dbReference>
<dbReference type="Pfam" id="PF10403">
    <property type="entry name" value="BHD_1"/>
    <property type="match status" value="1"/>
</dbReference>
<dbReference type="SMART" id="SM01032">
    <property type="entry name" value="BHD_3"/>
    <property type="match status" value="1"/>
</dbReference>
<evidence type="ECO:0000259" key="3">
    <source>
        <dbReference type="SMART" id="SM01032"/>
    </source>
</evidence>
<feature type="region of interest" description="Disordered" evidence="1">
    <location>
        <begin position="138"/>
        <end position="200"/>
    </location>
</feature>
<organism evidence="4 5">
    <name type="scientific">Prototheca wickerhamii</name>
    <dbReference type="NCBI Taxonomy" id="3111"/>
    <lineage>
        <taxon>Eukaryota</taxon>
        <taxon>Viridiplantae</taxon>
        <taxon>Chlorophyta</taxon>
        <taxon>core chlorophytes</taxon>
        <taxon>Trebouxiophyceae</taxon>
        <taxon>Chlorellales</taxon>
        <taxon>Chlorellaceae</taxon>
        <taxon>Prototheca</taxon>
    </lineage>
</organism>
<dbReference type="GO" id="GO:0006289">
    <property type="term" value="P:nucleotide-excision repair"/>
    <property type="evidence" value="ECO:0007669"/>
    <property type="project" value="InterPro"/>
</dbReference>
<name>A0AAD9INM7_PROWI</name>
<dbReference type="Gene3D" id="2.20.20.110">
    <property type="entry name" value="Rad4, beta-hairpin domain BHD1"/>
    <property type="match status" value="1"/>
</dbReference>
<feature type="domain" description="Rad4 beta-hairpin" evidence="2">
    <location>
        <begin position="387"/>
        <end position="438"/>
    </location>
</feature>
<reference evidence="4" key="1">
    <citation type="submission" date="2021-01" db="EMBL/GenBank/DDBJ databases">
        <authorList>
            <person name="Eckstrom K.M.E."/>
        </authorList>
    </citation>
    <scope>NUCLEOTIDE SEQUENCE</scope>
    <source>
        <strain evidence="4">UVCC 0001</strain>
    </source>
</reference>
<dbReference type="PANTHER" id="PTHR12135">
    <property type="entry name" value="DNA REPAIR PROTEIN XP-C / RAD4"/>
    <property type="match status" value="1"/>
</dbReference>
<sequence>MLACLLSLLPLADSQPGPPTLARLRRVLSWMHGDAFQVTSQPVGCPHLSLPWKRDTPGSDDALDAALLVAQRGVAAVVDQLREAAERRQGSVEQVNALLVALLRALGFAARSVRALHPFALHPREPWRSESAAALLERRAGPRSMRAAPQEPEQKPTRRKKRQASAAVKAQEVACAEDLPTSSSPNKSSDKRPRNRGDEELERQLAMAMAATAFEARRAGESGNTSGDEARKLARAASPSGTPRGSSVGKDGLRELGRSWAEVLAEWEQPPRWVAVDAATGWLDRAAEVESLRPRLAALRYVVALAGGGAKDVTRRYAANWVAVRRARDEGWWADALGPLQAREGAHVRRLAGGRERVKVEPQCQQLPSIPHDEREDDELARRALAHERSVPSTQAGFRNHSVYVLARHIPRHQALRPGAKACGAHRGEPFYRRLDLGDVHTVDRWRRLGREVVASELERPAKSLARRGGVAGVNEADAQLDTAFDPEAEAAPKPQTRFYGEWQTVAAAPLRCKNGIGNVEVPPLMHALPIGAVHLNLPGIYPVCHALGVDAAPALAGFEHHAGRAVPLLRGVVVAQENQGRVLERYWQVVREREQRAEAKRVAEAEASWKLLIRALLARVRAEARQAKFEQSAGGKAAMKSVKAVKAEREAFKRQQESKDTAGDWLS</sequence>
<dbReference type="Gene3D" id="3.30.70.2460">
    <property type="entry name" value="Rad4, beta-hairpin domain BHD3"/>
    <property type="match status" value="1"/>
</dbReference>
<dbReference type="GO" id="GO:0071942">
    <property type="term" value="C:XPC complex"/>
    <property type="evidence" value="ECO:0007669"/>
    <property type="project" value="TreeGrafter"/>
</dbReference>
<proteinExistence type="predicted"/>
<feature type="compositionally biased region" description="Basic and acidic residues" evidence="1">
    <location>
        <begin position="188"/>
        <end position="198"/>
    </location>
</feature>
<dbReference type="Pfam" id="PF03835">
    <property type="entry name" value="Rad4"/>
    <property type="match status" value="1"/>
</dbReference>
<dbReference type="InterPro" id="IPR042488">
    <property type="entry name" value="Rad4_BHD3_sf"/>
</dbReference>
<accession>A0AAD9INM7</accession>
<dbReference type="InterPro" id="IPR004583">
    <property type="entry name" value="DNA_repair_Rad4"/>
</dbReference>
<gene>
    <name evidence="4" type="ORF">QBZ16_002217</name>
</gene>
<dbReference type="SMART" id="SM01030">
    <property type="entry name" value="BHD_1"/>
    <property type="match status" value="1"/>
</dbReference>
<dbReference type="InterPro" id="IPR036985">
    <property type="entry name" value="Transglutaminase-like_sf"/>
</dbReference>
<dbReference type="InterPro" id="IPR018325">
    <property type="entry name" value="Rad4/PNGase_transGLS-fold"/>
</dbReference>
<feature type="domain" description="Rad4 beta-hairpin" evidence="3">
    <location>
        <begin position="514"/>
        <end position="587"/>
    </location>
</feature>
<evidence type="ECO:0000313" key="5">
    <source>
        <dbReference type="Proteomes" id="UP001255856"/>
    </source>
</evidence>
<dbReference type="AlphaFoldDB" id="A0AAD9INM7"/>
<evidence type="ECO:0000256" key="1">
    <source>
        <dbReference type="SAM" id="MobiDB-lite"/>
    </source>
</evidence>
<comment type="caution">
    <text evidence="4">The sequence shown here is derived from an EMBL/GenBank/DDBJ whole genome shotgun (WGS) entry which is preliminary data.</text>
</comment>
<dbReference type="GO" id="GO:0000111">
    <property type="term" value="C:nucleotide-excision repair factor 2 complex"/>
    <property type="evidence" value="ECO:0007669"/>
    <property type="project" value="TreeGrafter"/>
</dbReference>
<dbReference type="InterPro" id="IPR018326">
    <property type="entry name" value="Rad4_beta-hairpin_dom1"/>
</dbReference>
<evidence type="ECO:0000259" key="2">
    <source>
        <dbReference type="SMART" id="SM01030"/>
    </source>
</evidence>
<dbReference type="InterPro" id="IPR018328">
    <property type="entry name" value="Rad4_beta-hairpin_dom3"/>
</dbReference>
<protein>
    <submittedName>
        <fullName evidence="4">Uncharacterized protein</fullName>
    </submittedName>
</protein>
<dbReference type="GO" id="GO:0003697">
    <property type="term" value="F:single-stranded DNA binding"/>
    <property type="evidence" value="ECO:0007669"/>
    <property type="project" value="TreeGrafter"/>
</dbReference>
<feature type="region of interest" description="Disordered" evidence="1">
    <location>
        <begin position="216"/>
        <end position="252"/>
    </location>
</feature>
<dbReference type="GO" id="GO:0006298">
    <property type="term" value="P:mismatch repair"/>
    <property type="evidence" value="ECO:0007669"/>
    <property type="project" value="TreeGrafter"/>
</dbReference>
<dbReference type="Proteomes" id="UP001255856">
    <property type="component" value="Unassembled WGS sequence"/>
</dbReference>
<dbReference type="Gene3D" id="3.90.260.10">
    <property type="entry name" value="Transglutaminase-like"/>
    <property type="match status" value="1"/>
</dbReference>
<dbReference type="GO" id="GO:0003684">
    <property type="term" value="F:damaged DNA binding"/>
    <property type="evidence" value="ECO:0007669"/>
    <property type="project" value="InterPro"/>
</dbReference>
<dbReference type="GO" id="GO:0005737">
    <property type="term" value="C:cytoplasm"/>
    <property type="evidence" value="ECO:0007669"/>
    <property type="project" value="TreeGrafter"/>
</dbReference>
<keyword evidence="5" id="KW-1185">Reference proteome</keyword>